<sequence>GRDLDAVKSELEEKSNEVNELNHKIKTLMSELSVGETLQKVQIRIQEVVDSKGFITDKEIEKLIREFNVSL</sequence>
<organism evidence="2">
    <name type="scientific">marine sediment metagenome</name>
    <dbReference type="NCBI Taxonomy" id="412755"/>
    <lineage>
        <taxon>unclassified sequences</taxon>
        <taxon>metagenomes</taxon>
        <taxon>ecological metagenomes</taxon>
    </lineage>
</organism>
<gene>
    <name evidence="2" type="ORF">S06H3_14983</name>
</gene>
<accession>X1KJA2</accession>
<keyword evidence="1" id="KW-0175">Coiled coil</keyword>
<comment type="caution">
    <text evidence="2">The sequence shown here is derived from an EMBL/GenBank/DDBJ whole genome shotgun (WGS) entry which is preliminary data.</text>
</comment>
<dbReference type="AlphaFoldDB" id="X1KJA2"/>
<proteinExistence type="predicted"/>
<feature type="coiled-coil region" evidence="1">
    <location>
        <begin position="4"/>
        <end position="31"/>
    </location>
</feature>
<dbReference type="EMBL" id="BARV01007351">
    <property type="protein sequence ID" value="GAI06768.1"/>
    <property type="molecule type" value="Genomic_DNA"/>
</dbReference>
<name>X1KJA2_9ZZZZ</name>
<protein>
    <submittedName>
        <fullName evidence="2">Uncharacterized protein</fullName>
    </submittedName>
</protein>
<reference evidence="2" key="1">
    <citation type="journal article" date="2014" name="Front. Microbiol.">
        <title>High frequency of phylogenetically diverse reductive dehalogenase-homologous genes in deep subseafloor sedimentary metagenomes.</title>
        <authorList>
            <person name="Kawai M."/>
            <person name="Futagami T."/>
            <person name="Toyoda A."/>
            <person name="Takaki Y."/>
            <person name="Nishi S."/>
            <person name="Hori S."/>
            <person name="Arai W."/>
            <person name="Tsubouchi T."/>
            <person name="Morono Y."/>
            <person name="Uchiyama I."/>
            <person name="Ito T."/>
            <person name="Fujiyama A."/>
            <person name="Inagaki F."/>
            <person name="Takami H."/>
        </authorList>
    </citation>
    <scope>NUCLEOTIDE SEQUENCE</scope>
    <source>
        <strain evidence="2">Expedition CK06-06</strain>
    </source>
</reference>
<evidence type="ECO:0000313" key="2">
    <source>
        <dbReference type="EMBL" id="GAI06768.1"/>
    </source>
</evidence>
<feature type="non-terminal residue" evidence="2">
    <location>
        <position position="1"/>
    </location>
</feature>
<evidence type="ECO:0000256" key="1">
    <source>
        <dbReference type="SAM" id="Coils"/>
    </source>
</evidence>